<evidence type="ECO:0000256" key="5">
    <source>
        <dbReference type="ARBA" id="ARBA00022694"/>
    </source>
</evidence>
<dbReference type="PANTHER" id="PTHR15840">
    <property type="entry name" value="CGI-121 FAMILY MEMBER"/>
    <property type="match status" value="1"/>
</dbReference>
<evidence type="ECO:0000313" key="10">
    <source>
        <dbReference type="EMBL" id="ORZ17517.1"/>
    </source>
</evidence>
<dbReference type="GO" id="GO:0000408">
    <property type="term" value="C:EKC/KEOPS complex"/>
    <property type="evidence" value="ECO:0007669"/>
    <property type="project" value="TreeGrafter"/>
</dbReference>
<dbReference type="GO" id="GO:0005829">
    <property type="term" value="C:cytosol"/>
    <property type="evidence" value="ECO:0007669"/>
    <property type="project" value="TreeGrafter"/>
</dbReference>
<dbReference type="Pfam" id="PF08617">
    <property type="entry name" value="CGI-121"/>
    <property type="match status" value="1"/>
</dbReference>
<comment type="function">
    <text evidence="7">Component of the EKC/KEOPS complex that is required for the formation of a threonylcarbamoyl group on adenosine at position 37 (t(6)A37) in tRNAs that read codons beginning with adenine. The complex is probably involved in the transfer of the threonylcarbamoyl moiety of threonylcarbamoyl-AMP (TC-AMP) to the N6 group of A37. CGI121 acts as an allosteric effector that regulates the t(6)A activity of the complex. The EKC/KEOPS complex also promotes both telomere uncapping and telomere elongation. The complex is required for efficient recruitment of transcriptional coactivators. CGI121 is not required for tRNA modification.</text>
</comment>
<evidence type="ECO:0000256" key="8">
    <source>
        <dbReference type="RuleBase" id="RU004398"/>
    </source>
</evidence>
<evidence type="ECO:0000313" key="11">
    <source>
        <dbReference type="Proteomes" id="UP000193648"/>
    </source>
</evidence>
<keyword evidence="5" id="KW-0819">tRNA processing</keyword>
<reference evidence="10 11" key="1">
    <citation type="submission" date="2016-07" db="EMBL/GenBank/DDBJ databases">
        <title>Pervasive Adenine N6-methylation of Active Genes in Fungi.</title>
        <authorList>
            <consortium name="DOE Joint Genome Institute"/>
            <person name="Mondo S.J."/>
            <person name="Dannebaum R.O."/>
            <person name="Kuo R.C."/>
            <person name="Labutti K."/>
            <person name="Haridas S."/>
            <person name="Kuo A."/>
            <person name="Salamov A."/>
            <person name="Ahrendt S.R."/>
            <person name="Lipzen A."/>
            <person name="Sullivan W."/>
            <person name="Andreopoulos W.B."/>
            <person name="Clum A."/>
            <person name="Lindquist E."/>
            <person name="Daum C."/>
            <person name="Ramamoorthy G.K."/>
            <person name="Gryganskyi A."/>
            <person name="Culley D."/>
            <person name="Magnuson J.K."/>
            <person name="James T.Y."/>
            <person name="O'Malley M.A."/>
            <person name="Stajich J.E."/>
            <person name="Spatafora J.W."/>
            <person name="Visel A."/>
            <person name="Grigoriev I.V."/>
        </authorList>
    </citation>
    <scope>NUCLEOTIDE SEQUENCE [LARGE SCALE GENOMIC DNA]</scope>
    <source>
        <strain evidence="10 11">NRRL 3116</strain>
    </source>
</reference>
<dbReference type="SUPFAM" id="SSF143870">
    <property type="entry name" value="PF0523-like"/>
    <property type="match status" value="1"/>
</dbReference>
<dbReference type="Proteomes" id="UP000193648">
    <property type="component" value="Unassembled WGS sequence"/>
</dbReference>
<comment type="similarity">
    <text evidence="2 8">Belongs to the CGI121/TPRKB family.</text>
</comment>
<dbReference type="PANTHER" id="PTHR15840:SF10">
    <property type="entry name" value="EKC_KEOPS COMPLEX SUBUNIT TPRKB"/>
    <property type="match status" value="1"/>
</dbReference>
<accession>A0A1Y2GPE1</accession>
<keyword evidence="6 8" id="KW-0539">Nucleus</keyword>
<keyword evidence="11" id="KW-1185">Reference proteome</keyword>
<name>A0A1Y2GPE1_9FUNG</name>
<comment type="subcellular location">
    <subcellularLocation>
        <location evidence="1">Nucleus</location>
    </subcellularLocation>
</comment>
<evidence type="ECO:0000256" key="6">
    <source>
        <dbReference type="ARBA" id="ARBA00023242"/>
    </source>
</evidence>
<proteinExistence type="inferred from homology"/>
<dbReference type="GeneID" id="33570600"/>
<protein>
    <recommendedName>
        <fullName evidence="4">EKC/KEOPS complex subunit CGI121</fullName>
    </recommendedName>
    <alternativeName>
        <fullName evidence="3">EKC/KEOPS complex subunit cgi121</fullName>
    </alternativeName>
</protein>
<dbReference type="GO" id="GO:0002949">
    <property type="term" value="P:tRNA threonylcarbamoyladenosine modification"/>
    <property type="evidence" value="ECO:0007669"/>
    <property type="project" value="TreeGrafter"/>
</dbReference>
<dbReference type="InterPro" id="IPR036504">
    <property type="entry name" value="CGI121/TPRKB_sf"/>
</dbReference>
<feature type="region of interest" description="Disordered" evidence="9">
    <location>
        <begin position="1"/>
        <end position="20"/>
    </location>
</feature>
<evidence type="ECO:0000256" key="3">
    <source>
        <dbReference type="ARBA" id="ARBA00015316"/>
    </source>
</evidence>
<evidence type="ECO:0000256" key="7">
    <source>
        <dbReference type="ARBA" id="ARBA00025043"/>
    </source>
</evidence>
<gene>
    <name evidence="10" type="ORF">BCR41DRAFT_395798</name>
</gene>
<dbReference type="RefSeq" id="XP_021881904.1">
    <property type="nucleotide sequence ID" value="XM_022028757.1"/>
</dbReference>
<organism evidence="10 11">
    <name type="scientific">Lobosporangium transversale</name>
    <dbReference type="NCBI Taxonomy" id="64571"/>
    <lineage>
        <taxon>Eukaryota</taxon>
        <taxon>Fungi</taxon>
        <taxon>Fungi incertae sedis</taxon>
        <taxon>Mucoromycota</taxon>
        <taxon>Mortierellomycotina</taxon>
        <taxon>Mortierellomycetes</taxon>
        <taxon>Mortierellales</taxon>
        <taxon>Mortierellaceae</taxon>
        <taxon>Lobosporangium</taxon>
    </lineage>
</organism>
<evidence type="ECO:0000256" key="9">
    <source>
        <dbReference type="SAM" id="MobiDB-lite"/>
    </source>
</evidence>
<dbReference type="EMBL" id="MCFF01000016">
    <property type="protein sequence ID" value="ORZ17517.1"/>
    <property type="molecule type" value="Genomic_DNA"/>
</dbReference>
<sequence>MSTDKFVSGGGLSTQSPSSETIYNLSSTKNAAESLKRFGINEDTTSLIAVKVGGDPNEALEDMSKTVDGILTSFPKLYQEKGALGATIFISLNKMTGFEGIRQMAHSANNMCIQDAVGLCAASRKLMMRRGATSRHLSYLVAYEAFIFGNTTQRS</sequence>
<dbReference type="InParanoid" id="A0A1Y2GPE1"/>
<dbReference type="InterPro" id="IPR013926">
    <property type="entry name" value="CGI121/TPRKB"/>
</dbReference>
<dbReference type="Gene3D" id="3.30.2380.10">
    <property type="entry name" value="CGI121/TPRKB"/>
    <property type="match status" value="1"/>
</dbReference>
<comment type="caution">
    <text evidence="10">The sequence shown here is derived from an EMBL/GenBank/DDBJ whole genome shotgun (WGS) entry which is preliminary data.</text>
</comment>
<dbReference type="OrthoDB" id="329139at2759"/>
<evidence type="ECO:0000256" key="1">
    <source>
        <dbReference type="ARBA" id="ARBA00004123"/>
    </source>
</evidence>
<evidence type="ECO:0000256" key="2">
    <source>
        <dbReference type="ARBA" id="ARBA00005546"/>
    </source>
</evidence>
<dbReference type="GO" id="GO:0005634">
    <property type="term" value="C:nucleus"/>
    <property type="evidence" value="ECO:0007669"/>
    <property type="project" value="UniProtKB-SubCell"/>
</dbReference>
<evidence type="ECO:0000256" key="4">
    <source>
        <dbReference type="ARBA" id="ARBA00016009"/>
    </source>
</evidence>
<dbReference type="AlphaFoldDB" id="A0A1Y2GPE1"/>